<gene>
    <name evidence="1" type="ORF">FWK35_00020718</name>
</gene>
<sequence length="17" mass="2036">MMCVLFLFFFCVSVTTF</sequence>
<keyword evidence="2" id="KW-1185">Reference proteome</keyword>
<dbReference type="EMBL" id="VUJU01007604">
    <property type="protein sequence ID" value="KAF0743185.1"/>
    <property type="molecule type" value="Genomic_DNA"/>
</dbReference>
<comment type="caution">
    <text evidence="1">The sequence shown here is derived from an EMBL/GenBank/DDBJ whole genome shotgun (WGS) entry which is preliminary data.</text>
</comment>
<evidence type="ECO:0000313" key="2">
    <source>
        <dbReference type="Proteomes" id="UP000478052"/>
    </source>
</evidence>
<evidence type="ECO:0000313" key="1">
    <source>
        <dbReference type="EMBL" id="KAF0743185.1"/>
    </source>
</evidence>
<name>A0A6G0XRU7_APHCR</name>
<dbReference type="AlphaFoldDB" id="A0A6G0XRU7"/>
<organism evidence="1 2">
    <name type="scientific">Aphis craccivora</name>
    <name type="common">Cowpea aphid</name>
    <dbReference type="NCBI Taxonomy" id="307492"/>
    <lineage>
        <taxon>Eukaryota</taxon>
        <taxon>Metazoa</taxon>
        <taxon>Ecdysozoa</taxon>
        <taxon>Arthropoda</taxon>
        <taxon>Hexapoda</taxon>
        <taxon>Insecta</taxon>
        <taxon>Pterygota</taxon>
        <taxon>Neoptera</taxon>
        <taxon>Paraneoptera</taxon>
        <taxon>Hemiptera</taxon>
        <taxon>Sternorrhyncha</taxon>
        <taxon>Aphidomorpha</taxon>
        <taxon>Aphidoidea</taxon>
        <taxon>Aphididae</taxon>
        <taxon>Aphidini</taxon>
        <taxon>Aphis</taxon>
        <taxon>Aphis</taxon>
    </lineage>
</organism>
<protein>
    <submittedName>
        <fullName evidence="1">Uncharacterized protein</fullName>
    </submittedName>
</protein>
<reference evidence="1 2" key="1">
    <citation type="submission" date="2019-08" db="EMBL/GenBank/DDBJ databases">
        <title>Whole genome of Aphis craccivora.</title>
        <authorList>
            <person name="Voronova N.V."/>
            <person name="Shulinski R.S."/>
            <person name="Bandarenka Y.V."/>
            <person name="Zhorov D.G."/>
            <person name="Warner D."/>
        </authorList>
    </citation>
    <scope>NUCLEOTIDE SEQUENCE [LARGE SCALE GENOMIC DNA]</scope>
    <source>
        <strain evidence="1">180601</strain>
        <tissue evidence="1">Whole Body</tissue>
    </source>
</reference>
<dbReference type="Proteomes" id="UP000478052">
    <property type="component" value="Unassembled WGS sequence"/>
</dbReference>
<proteinExistence type="predicted"/>
<accession>A0A6G0XRU7</accession>